<dbReference type="PANTHER" id="PTHR23246:SF21">
    <property type="entry name" value="ACTIN-BINDING PROTEIN F"/>
    <property type="match status" value="1"/>
</dbReference>
<organism evidence="3 4">
    <name type="scientific">Candidatus Ozemobacter sibiricus</name>
    <dbReference type="NCBI Taxonomy" id="2268124"/>
    <lineage>
        <taxon>Bacteria</taxon>
        <taxon>Candidatus Ozemobacteria</taxon>
        <taxon>Candidatus Ozemobacterales</taxon>
        <taxon>Candidatus Ozemobacteraceae</taxon>
        <taxon>Candidatus Ozemobacter</taxon>
    </lineage>
</organism>
<keyword evidence="2" id="KW-0732">Signal</keyword>
<proteinExistence type="predicted"/>
<name>A0A367ZSM0_9BACT</name>
<evidence type="ECO:0000256" key="2">
    <source>
        <dbReference type="SAM" id="SignalP"/>
    </source>
</evidence>
<feature type="region of interest" description="Disordered" evidence="1">
    <location>
        <begin position="1016"/>
        <end position="1058"/>
    </location>
</feature>
<evidence type="ECO:0000313" key="4">
    <source>
        <dbReference type="Proteomes" id="UP000252355"/>
    </source>
</evidence>
<feature type="compositionally biased region" description="Pro residues" evidence="1">
    <location>
        <begin position="1329"/>
        <end position="1347"/>
    </location>
</feature>
<dbReference type="Proteomes" id="UP000252355">
    <property type="component" value="Unassembled WGS sequence"/>
</dbReference>
<feature type="compositionally biased region" description="Polar residues" evidence="1">
    <location>
        <begin position="1017"/>
        <end position="1027"/>
    </location>
</feature>
<accession>A0A367ZSM0</accession>
<reference evidence="3 4" key="1">
    <citation type="submission" date="2018-05" db="EMBL/GenBank/DDBJ databases">
        <title>A metagenomic window into the 2 km-deep terrestrial subsurface aquifer revealed taxonomically and functionally diverse microbial community comprising novel uncultured bacterial lineages.</title>
        <authorList>
            <person name="Kadnikov V.V."/>
            <person name="Mardanov A.V."/>
            <person name="Beletsky A.V."/>
            <person name="Banks D."/>
            <person name="Pimenov N.V."/>
            <person name="Frank Y.A."/>
            <person name="Karnachuk O.V."/>
            <person name="Ravin N.V."/>
        </authorList>
    </citation>
    <scope>NUCLEOTIDE SEQUENCE [LARGE SCALE GENOMIC DNA]</scope>
    <source>
        <strain evidence="3">BY5</strain>
    </source>
</reference>
<gene>
    <name evidence="3" type="ORF">OZSIB_2522</name>
</gene>
<protein>
    <submittedName>
        <fullName evidence="3">Uncharacterized protein</fullName>
    </submittedName>
</protein>
<evidence type="ECO:0000256" key="1">
    <source>
        <dbReference type="SAM" id="MobiDB-lite"/>
    </source>
</evidence>
<dbReference type="PANTHER" id="PTHR23246">
    <property type="entry name" value="NEW-GLUE PROTEIN"/>
    <property type="match status" value="1"/>
</dbReference>
<comment type="caution">
    <text evidence="3">The sequence shown here is derived from an EMBL/GenBank/DDBJ whole genome shotgun (WGS) entry which is preliminary data.</text>
</comment>
<dbReference type="InterPro" id="IPR053095">
    <property type="entry name" value="Actin-binding/GATA_Znf"/>
</dbReference>
<dbReference type="EMBL" id="QOQW01000003">
    <property type="protein sequence ID" value="RCK81145.1"/>
    <property type="molecule type" value="Genomic_DNA"/>
</dbReference>
<feature type="signal peptide" evidence="2">
    <location>
        <begin position="1"/>
        <end position="21"/>
    </location>
</feature>
<sequence>MRMKTLVVICFILLPLVAARAAEIGFDEAFSLAPDRAVPLRQLIPGTEDYYYYHCLHAQNQGDLDKAQELLNQWVDRSGYTARAQEIQNRQRLLNWEADPAGGRTYLQNKLNLLFNHQKKLLKPINKHPTALSPQLLAWETLKTRAFTEYRDLSGFTAAAWPRLLQENLDPERRRHLLARMTRPEGGTLLAQLVVADLKHPNSGGFGCHPIHANLLLSQLEECRRLMPELLNDATFIEAVVRKLQPSADVDWRHDRAEKEAYLGRLWKFVAELPPAHNSLKAHVLYHWLAHERGLGIYDKARFLSYLRLPRPTAYMNRKYLERRDLRDWPVDLQADYHHLTQLPVIGDDEPLVRDFLREFLAAADDTREFAELLESEWLKDLFAETKIVGGLGNLERWFSLLSPQRVKAIKERIELDFLPTCREVIAGQDPIAFDVAIKNVKQLIVKIYRINTRAWYRDRLQEIGTDLDLDGLVANEEKVYTYDQPEYRRHVERFAFPQLDQPGVYVIELIGNGRSSRALIRKGRLGFMQRLGAAGHVFTVFDENNAQVTDATLWLGGQEYRPDERGEITVPYSTAPGLAKFVLTRGEFASLHQFEHMGEQYDLSAGFFLDRESLVEGAKATVLVRPWLTVNGVPIDLKLLQEPALVISTLDRDGVAAAKEIRDFPLHNDRETPYEFKVPEKLAQITFTLRGKVENLSRGKKEEFSTSRTINLNGIHRTDKIEDLMVRHVDGEYLIELNGKTGEPKADRPITFECKHREFTRTVAFTLQTDATGRVRLGALPGIEWVKMTGPEGTARTWYPVQEACAYPPVIHALAGTPVRVPVFPELVPAGRPLAALFELRNGTYAHSFTEQLKVADGFLVLDDLPPGDFELVLYPGPVVIPIRLTKGTQIGSWLVSRDRFLQTRPGQPLHITGIEKEKGNLRVRVANATAGTRVHVLGTRFFNPPTLWQSLGFCDQPSLALTRLTRPLSRYLSGRAIGDEYRYILERKFARIFPGNMLPRPSLLLNPWSLRKTETGTQEAQSGDTWSRLAEPMPESGLEGEGGGRPPSQVEGENEFSQVDFLPEPSLLLANLRPDADGIVEIPLDQLGARQQVQVVAVDQRGAVFREISLPAVADTYKDLRMARALDPAQHFSEQRSISLVTKGQGFTIEDVSTTRLEVYDSLAAVYRLLTTLNNDPGLVEFGFILNWPKLSPAEKRSLYSKHACHELNFFLYKKDPEFFAGVIKPYLRNKKDKTFLDHWLLEDDLQPFLHPWAYGRLNIVERILLARRLGKAEEAATARHVKELFDLLPPDPERFNRLFDTAVKGSALETDDRLGFTKAQEATKPAPKPSMRPTAPPPPPPPSMAPRGGRLMAPPDLADEGFAAAPPVPQTARAMAGLRKKARKDEVVREEKAKAAVDLEEAFTDDFDGEERAADLARRERARPLFRQLEKTEEWVENNYRNLPIERQTADLVTVNGFWNDFAAAPADRPFLSTRFPEATRTFTEMMFVLAVLDLPFTAADHTTVFEGPRMRLTPSTDVIVFHKEIKPVTDTEKTQTILTGQNFFAFHDRYRFENNERFDKFVTDEFQTHRVYGCQVVLTNPTSTRRKVDVLLQIPDGALPVLDGFFTRSTHVSLEPFSTKTVEYAFYFPQPGTFKHYPVHVAENGKLIAANDPFTFTVVEEPTRFDTTSWEYVSQNGTDEEVLKFLETNNIARLDLDLLAFRLQDKTMFLKVTDLLRARHVYHDTIWSYSVFHGHLPTLREYLPHTAFAMQCGTSLVSPPLVLDPVARHAYQHREYWPLVNARVYQLGQKRKILNEQFAAQYQALLADLRYRKALTDVDRMAVVYYLLLQDRVEEAARFFAEVKDEAVTSTLQYAYCQAYLAFSLEKVEEAVAIAQAHADEPVDRWRNLFREILAQAEEIKGKGPVVTDQESRDQKQNQLAAAEPALEMAVENRQITIRYQNLTACTIRFYQMDLELLFSRNPFVKEVGSQFAIIHPNATLSVPLPAGSSSVVIDLPEGLRDSNMMIEVSAGPLVRSQAYYPHSLAVQTIETYGQVRVTHATTGEPLPKVYVKVYARLKDGQIVFYKDGYTDLRGKFDYASLSTNQLDQTERFALLIMSDKHGSLVREAAPPPR</sequence>
<feature type="region of interest" description="Disordered" evidence="1">
    <location>
        <begin position="1313"/>
        <end position="1367"/>
    </location>
</feature>
<evidence type="ECO:0000313" key="3">
    <source>
        <dbReference type="EMBL" id="RCK81145.1"/>
    </source>
</evidence>
<feature type="chain" id="PRO_5017000300" evidence="2">
    <location>
        <begin position="22"/>
        <end position="2118"/>
    </location>
</feature>